<dbReference type="InterPro" id="IPR046348">
    <property type="entry name" value="SIS_dom_sf"/>
</dbReference>
<proteinExistence type="predicted"/>
<dbReference type="Gene3D" id="3.40.50.10490">
    <property type="entry name" value="Glucose-6-phosphate isomerase like protein, domain 1"/>
    <property type="match status" value="1"/>
</dbReference>
<sequence length="243" mass="27930">MFTNEEIATFNELEMLIYKYVMQNKEKVIYMRIRDLADEAHVSTSTIMRFCRKINCEGFSEFKVKLKLAMDEKSDISIKSGQYVLAEFFERTQNEKFISKLEDAADTISKANHVYFIGIGSSGTLAEYGARYFSSLGTFSTYLKDWYTPIHANLNNSITIALSVSGENEFTLSHIHKLKEKNSKILSVTNNAQSTIAKISDKNVSYYVTEEFFESANITTQIPVIFILEELARRVYEKSRKLD</sequence>
<evidence type="ECO:0000256" key="3">
    <source>
        <dbReference type="ARBA" id="ARBA00023163"/>
    </source>
</evidence>
<dbReference type="PROSITE" id="PS51464">
    <property type="entry name" value="SIS"/>
    <property type="match status" value="1"/>
</dbReference>
<dbReference type="InterPro" id="IPR047640">
    <property type="entry name" value="RpiR-like"/>
</dbReference>
<protein>
    <submittedName>
        <fullName evidence="6">MurR/RpiR family transcriptional regulator</fullName>
    </submittedName>
</protein>
<dbReference type="SUPFAM" id="SSF53697">
    <property type="entry name" value="SIS domain"/>
    <property type="match status" value="1"/>
</dbReference>
<gene>
    <name evidence="6" type="ORF">OIH86_24050</name>
</gene>
<reference evidence="6 7" key="1">
    <citation type="submission" date="2022-10" db="EMBL/GenBank/DDBJ databases">
        <title>Draft genome assembly of moderately radiation resistant bacterium Metabacillus halosaccharovorans.</title>
        <authorList>
            <person name="Pal S."/>
            <person name="Gopinathan A."/>
        </authorList>
    </citation>
    <scope>NUCLEOTIDE SEQUENCE [LARGE SCALE GENOMIC DNA]</scope>
    <source>
        <strain evidence="6 7">VITHBRA001</strain>
    </source>
</reference>
<evidence type="ECO:0000313" key="7">
    <source>
        <dbReference type="Proteomes" id="UP001526147"/>
    </source>
</evidence>
<dbReference type="EMBL" id="JAOYEY010000051">
    <property type="protein sequence ID" value="MCV9888732.1"/>
    <property type="molecule type" value="Genomic_DNA"/>
</dbReference>
<evidence type="ECO:0000313" key="6">
    <source>
        <dbReference type="EMBL" id="MCV9888732.1"/>
    </source>
</evidence>
<organism evidence="6 7">
    <name type="scientific">Metabacillus halosaccharovorans</name>
    <dbReference type="NCBI Taxonomy" id="930124"/>
    <lineage>
        <taxon>Bacteria</taxon>
        <taxon>Bacillati</taxon>
        <taxon>Bacillota</taxon>
        <taxon>Bacilli</taxon>
        <taxon>Bacillales</taxon>
        <taxon>Bacillaceae</taxon>
        <taxon>Metabacillus</taxon>
    </lineage>
</organism>
<evidence type="ECO:0000256" key="1">
    <source>
        <dbReference type="ARBA" id="ARBA00023015"/>
    </source>
</evidence>
<dbReference type="Gene3D" id="1.10.10.10">
    <property type="entry name" value="Winged helix-like DNA-binding domain superfamily/Winged helix DNA-binding domain"/>
    <property type="match status" value="1"/>
</dbReference>
<dbReference type="PANTHER" id="PTHR30514">
    <property type="entry name" value="GLUCOKINASE"/>
    <property type="match status" value="1"/>
</dbReference>
<evidence type="ECO:0000256" key="2">
    <source>
        <dbReference type="ARBA" id="ARBA00023125"/>
    </source>
</evidence>
<evidence type="ECO:0000259" key="4">
    <source>
        <dbReference type="PROSITE" id="PS51071"/>
    </source>
</evidence>
<feature type="domain" description="SIS" evidence="5">
    <location>
        <begin position="104"/>
        <end position="238"/>
    </location>
</feature>
<accession>A0ABT3DQ28</accession>
<dbReference type="InterPro" id="IPR000281">
    <property type="entry name" value="HTH_RpiR"/>
</dbReference>
<dbReference type="Pfam" id="PF01380">
    <property type="entry name" value="SIS"/>
    <property type="match status" value="1"/>
</dbReference>
<dbReference type="CDD" id="cd05013">
    <property type="entry name" value="SIS_RpiR"/>
    <property type="match status" value="1"/>
</dbReference>
<dbReference type="PANTHER" id="PTHR30514:SF1">
    <property type="entry name" value="HTH-TYPE TRANSCRIPTIONAL REGULATOR HEXR-RELATED"/>
    <property type="match status" value="1"/>
</dbReference>
<dbReference type="InterPro" id="IPR035472">
    <property type="entry name" value="RpiR-like_SIS"/>
</dbReference>
<keyword evidence="3" id="KW-0804">Transcription</keyword>
<dbReference type="RefSeq" id="WP_026561036.1">
    <property type="nucleotide sequence ID" value="NZ_JAOYEY010000051.1"/>
</dbReference>
<keyword evidence="1" id="KW-0805">Transcription regulation</keyword>
<keyword evidence="2" id="KW-0238">DNA-binding</keyword>
<name>A0ABT3DQ28_9BACI</name>
<feature type="domain" description="HTH rpiR-type" evidence="4">
    <location>
        <begin position="1"/>
        <end position="73"/>
    </location>
</feature>
<dbReference type="InterPro" id="IPR009057">
    <property type="entry name" value="Homeodomain-like_sf"/>
</dbReference>
<dbReference type="InterPro" id="IPR036388">
    <property type="entry name" value="WH-like_DNA-bd_sf"/>
</dbReference>
<dbReference type="InterPro" id="IPR001347">
    <property type="entry name" value="SIS_dom"/>
</dbReference>
<dbReference type="PROSITE" id="PS51071">
    <property type="entry name" value="HTH_RPIR"/>
    <property type="match status" value="1"/>
</dbReference>
<dbReference type="SUPFAM" id="SSF46689">
    <property type="entry name" value="Homeodomain-like"/>
    <property type="match status" value="1"/>
</dbReference>
<evidence type="ECO:0000259" key="5">
    <source>
        <dbReference type="PROSITE" id="PS51464"/>
    </source>
</evidence>
<keyword evidence="7" id="KW-1185">Reference proteome</keyword>
<dbReference type="Pfam" id="PF01418">
    <property type="entry name" value="HTH_6"/>
    <property type="match status" value="1"/>
</dbReference>
<comment type="caution">
    <text evidence="6">The sequence shown here is derived from an EMBL/GenBank/DDBJ whole genome shotgun (WGS) entry which is preliminary data.</text>
</comment>
<dbReference type="Proteomes" id="UP001526147">
    <property type="component" value="Unassembled WGS sequence"/>
</dbReference>